<organism evidence="3 4">
    <name type="scientific">Enterococcus phage vB_EfaP_IME199</name>
    <dbReference type="NCBI Taxonomy" id="1747351"/>
    <lineage>
        <taxon>Viruses</taxon>
        <taxon>Duplodnaviria</taxon>
        <taxon>Heunggongvirae</taxon>
        <taxon>Uroviricota</taxon>
        <taxon>Caudoviricetes</taxon>
        <taxon>Rountreeviridae</taxon>
        <taxon>Sarlesvirinae</taxon>
        <taxon>Minhovirus</taxon>
        <taxon>Minhovirus IME199</taxon>
    </lineage>
</organism>
<dbReference type="InterPro" id="IPR003615">
    <property type="entry name" value="HNH_nuc"/>
</dbReference>
<sequence length="184" mass="21872">MTVKDNLKNALNTETNYMNTKPLVWLTCKENDNYEVSELGDVRNKKTKRLLKPKLRKSNGYLEVQFYDEGERTYHYIHRLVANNFIPNPENKTQVNHKDEIKSNNYRLNLEWMTPKENTQYSQGFPIEARDIDGNLVKEFKSFREAIDEGYYTAQIKRSFMFQLPYKGLYFTVKGRLSEEYKGV</sequence>
<dbReference type="Pfam" id="PF13392">
    <property type="entry name" value="HNH_3"/>
    <property type="match status" value="1"/>
</dbReference>
<dbReference type="Gene3D" id="3.90.75.20">
    <property type="match status" value="1"/>
</dbReference>
<feature type="domain" description="NUMOD4" evidence="1">
    <location>
        <begin position="24"/>
        <end position="66"/>
    </location>
</feature>
<evidence type="ECO:0000259" key="1">
    <source>
        <dbReference type="Pfam" id="PF07463"/>
    </source>
</evidence>
<keyword evidence="3" id="KW-0378">Hydrolase</keyword>
<dbReference type="InterPro" id="IPR010902">
    <property type="entry name" value="NUMOD4"/>
</dbReference>
<keyword evidence="3" id="KW-0255">Endonuclease</keyword>
<dbReference type="GeneID" id="56214361"/>
<proteinExistence type="predicted"/>
<accession>A0A0S2MYK5</accession>
<reference evidence="3 4" key="1">
    <citation type="submission" date="2015-10" db="EMBL/GenBank/DDBJ databases">
        <authorList>
            <person name="Gilbert D.G."/>
        </authorList>
    </citation>
    <scope>NUCLEOTIDE SEQUENCE [LARGE SCALE GENOMIC DNA]</scope>
</reference>
<dbReference type="GO" id="GO:0004519">
    <property type="term" value="F:endonuclease activity"/>
    <property type="evidence" value="ECO:0007669"/>
    <property type="project" value="UniProtKB-KW"/>
</dbReference>
<dbReference type="KEGG" id="vg:56214361"/>
<keyword evidence="4" id="KW-1185">Reference proteome</keyword>
<dbReference type="SUPFAM" id="SSF54060">
    <property type="entry name" value="His-Me finger endonucleases"/>
    <property type="match status" value="1"/>
</dbReference>
<feature type="domain" description="HNH nuclease" evidence="2">
    <location>
        <begin position="76"/>
        <end position="119"/>
    </location>
</feature>
<evidence type="ECO:0000313" key="3">
    <source>
        <dbReference type="EMBL" id="ALO81001.1"/>
    </source>
</evidence>
<dbReference type="Proteomes" id="UP000222983">
    <property type="component" value="Segment"/>
</dbReference>
<keyword evidence="3" id="KW-0540">Nuclease</keyword>
<dbReference type="InterPro" id="IPR044925">
    <property type="entry name" value="His-Me_finger_sf"/>
</dbReference>
<evidence type="ECO:0000313" key="4">
    <source>
        <dbReference type="Proteomes" id="UP000222983"/>
    </source>
</evidence>
<dbReference type="Pfam" id="PF07463">
    <property type="entry name" value="NUMOD4"/>
    <property type="match status" value="1"/>
</dbReference>
<dbReference type="RefSeq" id="YP_009908800.1">
    <property type="nucleotide sequence ID" value="NC_049931.1"/>
</dbReference>
<dbReference type="EMBL" id="KT945995">
    <property type="protein sequence ID" value="ALO81001.1"/>
    <property type="molecule type" value="Genomic_DNA"/>
</dbReference>
<dbReference type="GO" id="GO:0016788">
    <property type="term" value="F:hydrolase activity, acting on ester bonds"/>
    <property type="evidence" value="ECO:0007669"/>
    <property type="project" value="InterPro"/>
</dbReference>
<name>A0A0S2MYK5_9CAUD</name>
<evidence type="ECO:0000259" key="2">
    <source>
        <dbReference type="Pfam" id="PF13392"/>
    </source>
</evidence>
<protein>
    <submittedName>
        <fullName evidence="3">HNH homing endonuclease</fullName>
    </submittedName>
</protein>